<keyword evidence="4" id="KW-1185">Reference proteome</keyword>
<evidence type="ECO:0000256" key="2">
    <source>
        <dbReference type="SAM" id="MobiDB-lite"/>
    </source>
</evidence>
<dbReference type="Proteomes" id="UP000831156">
    <property type="component" value="Chromosome 11"/>
</dbReference>
<evidence type="ECO:0000256" key="1">
    <source>
        <dbReference type="SAM" id="Coils"/>
    </source>
</evidence>
<accession>A0ABY1UQB9</accession>
<sequence>MNGEKFHGLFYRDCNLYVGEYILPDHIKNENVEDGKVKNEIKKKKTHINNSSNDNNNNNNNNNNNDNDCNYSKDTNNEEKKNSYKQIYTSNDKEHNIEMNKNISFNQQKEENFNIIFDGEGKYIKKNEFFVGKFENNNYRKGIWVKYKNIHNLFYFMNIHEILLKGEDNNKKDTKSSLDNFQKLLYVPLKDINIYIGEFDRNMFNGFSLYLFYPLIYVGYFINNSMNGYGYIFYIQSTSQNNKNFYKLNHIFNPYKLYDFLFKTAVERENKTNTQIMVNKNNTVDNTNVVDKQKSLHKEQQITHNVDTQNINNNSKNEILFQIYKTLEEMINEQNIDLKDKKNKKSNLVEEEKQRKTTCYNLINKIERDIYKTFKLNISKKKKINKIKKILYNNEEENIHNIFNHICYENLLFKGYFYNNHFSNNKKEQILYKELFIHTYKNMITEKINNIQTNIMNNDNYKCDELILENNILFVIEKNNTNKDKKKMNYTNKDNEDNKNNNVIANKEDEKNDVHQNDYCNDSNIKIMTDNIEDQKEKLKFELFKNIIDINLLKYIFQLSSDHNSNIQYLIDIIIDKKKIIKYKNKINEFQTDINLLETATLNLNGYYQLIILKLKCKGDHIFQFITNNCNIPNVYKIKIFLISSDKSSIIKYNIFHLNYILVYTRTLDKKTKVKLKKKKN</sequence>
<feature type="compositionally biased region" description="Low complexity" evidence="2">
    <location>
        <begin position="49"/>
        <end position="68"/>
    </location>
</feature>
<evidence type="ECO:0000313" key="3">
    <source>
        <dbReference type="EMBL" id="SOV15891.1"/>
    </source>
</evidence>
<proteinExistence type="predicted"/>
<name>A0ABY1UQB9_9APIC</name>
<feature type="coiled-coil region" evidence="1">
    <location>
        <begin position="324"/>
        <end position="355"/>
    </location>
</feature>
<organism evidence="3 4">
    <name type="scientific">Plasmodium gaboni</name>
    <dbReference type="NCBI Taxonomy" id="647221"/>
    <lineage>
        <taxon>Eukaryota</taxon>
        <taxon>Sar</taxon>
        <taxon>Alveolata</taxon>
        <taxon>Apicomplexa</taxon>
        <taxon>Aconoidasida</taxon>
        <taxon>Haemosporida</taxon>
        <taxon>Plasmodiidae</taxon>
        <taxon>Plasmodium</taxon>
        <taxon>Plasmodium (Laverania)</taxon>
    </lineage>
</organism>
<protein>
    <submittedName>
        <fullName evidence="3">Uncharacterized protein</fullName>
    </submittedName>
</protein>
<gene>
    <name evidence="3" type="ORF">PGABG01_1132900</name>
</gene>
<keyword evidence="1" id="KW-0175">Coiled coil</keyword>
<dbReference type="EMBL" id="LT969434">
    <property type="protein sequence ID" value="SOV15891.1"/>
    <property type="molecule type" value="Genomic_DNA"/>
</dbReference>
<evidence type="ECO:0000313" key="4">
    <source>
        <dbReference type="Proteomes" id="UP000831156"/>
    </source>
</evidence>
<feature type="region of interest" description="Disordered" evidence="2">
    <location>
        <begin position="47"/>
        <end position="82"/>
    </location>
</feature>
<reference evidence="3" key="1">
    <citation type="submission" date="2016-09" db="EMBL/GenBank/DDBJ databases">
        <authorList>
            <consortium name="Pathogen Informatics"/>
            <person name="Sun Q."/>
            <person name="Inoue M."/>
        </authorList>
    </citation>
    <scope>NUCLEOTIDE SEQUENCE</scope>
</reference>